<dbReference type="InterPro" id="IPR013196">
    <property type="entry name" value="HTH_11"/>
</dbReference>
<dbReference type="KEGG" id="cheb:HH215_21655"/>
<dbReference type="InterPro" id="IPR026881">
    <property type="entry name" value="WYL_dom"/>
</dbReference>
<organism evidence="4 5">
    <name type="scientific">Cohnella herbarum</name>
    <dbReference type="NCBI Taxonomy" id="2728023"/>
    <lineage>
        <taxon>Bacteria</taxon>
        <taxon>Bacillati</taxon>
        <taxon>Bacillota</taxon>
        <taxon>Bacilli</taxon>
        <taxon>Bacillales</taxon>
        <taxon>Paenibacillaceae</taxon>
        <taxon>Cohnella</taxon>
    </lineage>
</organism>
<keyword evidence="1" id="KW-0805">Transcription regulation</keyword>
<dbReference type="Pfam" id="PF08279">
    <property type="entry name" value="HTH_11"/>
    <property type="match status" value="1"/>
</dbReference>
<dbReference type="InterPro" id="IPR036388">
    <property type="entry name" value="WH-like_DNA-bd_sf"/>
</dbReference>
<dbReference type="AlphaFoldDB" id="A0A7Z2VMF9"/>
<evidence type="ECO:0000259" key="3">
    <source>
        <dbReference type="PROSITE" id="PS51000"/>
    </source>
</evidence>
<dbReference type="InterPro" id="IPR001034">
    <property type="entry name" value="DeoR_HTH"/>
</dbReference>
<evidence type="ECO:0000256" key="2">
    <source>
        <dbReference type="ARBA" id="ARBA00023163"/>
    </source>
</evidence>
<dbReference type="SMART" id="SM00420">
    <property type="entry name" value="HTH_DEOR"/>
    <property type="match status" value="1"/>
</dbReference>
<dbReference type="RefSeq" id="WP_169281791.1">
    <property type="nucleotide sequence ID" value="NZ_CP051680.1"/>
</dbReference>
<dbReference type="Pfam" id="PF25583">
    <property type="entry name" value="WCX"/>
    <property type="match status" value="1"/>
</dbReference>
<accession>A0A7Z2VMF9</accession>
<evidence type="ECO:0000256" key="1">
    <source>
        <dbReference type="ARBA" id="ARBA00023015"/>
    </source>
</evidence>
<evidence type="ECO:0000313" key="4">
    <source>
        <dbReference type="EMBL" id="QJD85530.1"/>
    </source>
</evidence>
<dbReference type="GO" id="GO:0003700">
    <property type="term" value="F:DNA-binding transcription factor activity"/>
    <property type="evidence" value="ECO:0007669"/>
    <property type="project" value="InterPro"/>
</dbReference>
<gene>
    <name evidence="4" type="ORF">HH215_21655</name>
</gene>
<dbReference type="Proteomes" id="UP000502248">
    <property type="component" value="Chromosome"/>
</dbReference>
<feature type="domain" description="HTH deoR-type" evidence="3">
    <location>
        <begin position="3"/>
        <end position="61"/>
    </location>
</feature>
<dbReference type="PIRSF" id="PIRSF016838">
    <property type="entry name" value="PafC"/>
    <property type="match status" value="1"/>
</dbReference>
<dbReference type="PANTHER" id="PTHR34580">
    <property type="match status" value="1"/>
</dbReference>
<reference evidence="4 5" key="1">
    <citation type="submission" date="2020-04" db="EMBL/GenBank/DDBJ databases">
        <title>Genome sequencing of novel species.</title>
        <authorList>
            <person name="Heo J."/>
            <person name="Kim S.-J."/>
            <person name="Kim J.-S."/>
            <person name="Hong S.-B."/>
            <person name="Kwon S.-W."/>
        </authorList>
    </citation>
    <scope>NUCLEOTIDE SEQUENCE [LARGE SCALE GENOMIC DNA]</scope>
    <source>
        <strain evidence="4 5">MFER-1</strain>
    </source>
</reference>
<sequence>MQKSQRLIQMMMLINAKKAFTVQELADEFGLSTRTVTRDLQELSELGVPVYSVQGRGGGYRLLQERLLPPIAFTESEAVALFIAGQSLQYLGSVPFEEGTVSALHKFYHYLPADTKKQIDRLKDRVAVWSPHRKMSPDCLKVLMQAVMTRSAVTIEYDSRRGTEPRDIQPVGLYSSNGYWYCPAYCLQREEYRLFRADRIRSAGLNPSIPFRDEVDRRTLRNPPDNTGAETLSFTIELTPNGVRSLRSDQWFGKSINRREDGSGTATIRIAAENLAFYADLAWGLGADARITEPTEAIEYTKRKIDAMKSLYV</sequence>
<dbReference type="Pfam" id="PF13280">
    <property type="entry name" value="WYL"/>
    <property type="match status" value="1"/>
</dbReference>
<dbReference type="InterPro" id="IPR036390">
    <property type="entry name" value="WH_DNA-bd_sf"/>
</dbReference>
<dbReference type="PROSITE" id="PS51000">
    <property type="entry name" value="HTH_DEOR_2"/>
    <property type="match status" value="1"/>
</dbReference>
<dbReference type="Gene3D" id="1.10.10.10">
    <property type="entry name" value="Winged helix-like DNA-binding domain superfamily/Winged helix DNA-binding domain"/>
    <property type="match status" value="1"/>
</dbReference>
<dbReference type="EMBL" id="CP051680">
    <property type="protein sequence ID" value="QJD85530.1"/>
    <property type="molecule type" value="Genomic_DNA"/>
</dbReference>
<dbReference type="InterPro" id="IPR028349">
    <property type="entry name" value="PafC-like"/>
</dbReference>
<proteinExistence type="predicted"/>
<dbReference type="PANTHER" id="PTHR34580:SF9">
    <property type="entry name" value="SLL5097 PROTEIN"/>
    <property type="match status" value="1"/>
</dbReference>
<evidence type="ECO:0000313" key="5">
    <source>
        <dbReference type="Proteomes" id="UP000502248"/>
    </source>
</evidence>
<dbReference type="InterPro" id="IPR051534">
    <property type="entry name" value="CBASS_pafABC_assoc_protein"/>
</dbReference>
<dbReference type="PROSITE" id="PS52050">
    <property type="entry name" value="WYL"/>
    <property type="match status" value="1"/>
</dbReference>
<dbReference type="InterPro" id="IPR057727">
    <property type="entry name" value="WCX_dom"/>
</dbReference>
<keyword evidence="5" id="KW-1185">Reference proteome</keyword>
<keyword evidence="2" id="KW-0804">Transcription</keyword>
<protein>
    <submittedName>
        <fullName evidence="4">YafY family transcriptional regulator</fullName>
    </submittedName>
</protein>
<dbReference type="SUPFAM" id="SSF46785">
    <property type="entry name" value="Winged helix' DNA-binding domain"/>
    <property type="match status" value="1"/>
</dbReference>
<name>A0A7Z2VMF9_9BACL</name>